<protein>
    <submittedName>
        <fullName evidence="1">AAA family ATPase</fullName>
    </submittedName>
</protein>
<dbReference type="InterPro" id="IPR027417">
    <property type="entry name" value="P-loop_NTPase"/>
</dbReference>
<name>A0ABV9W7A4_9ACTN</name>
<accession>A0ABV9W7A4</accession>
<keyword evidence="2" id="KW-1185">Reference proteome</keyword>
<reference evidence="2" key="1">
    <citation type="journal article" date="2019" name="Int. J. Syst. Evol. Microbiol.">
        <title>The Global Catalogue of Microorganisms (GCM) 10K type strain sequencing project: providing services to taxonomists for standard genome sequencing and annotation.</title>
        <authorList>
            <consortium name="The Broad Institute Genomics Platform"/>
            <consortium name="The Broad Institute Genome Sequencing Center for Infectious Disease"/>
            <person name="Wu L."/>
            <person name="Ma J."/>
        </authorList>
    </citation>
    <scope>NUCLEOTIDE SEQUENCE [LARGE SCALE GENOMIC DNA]</scope>
    <source>
        <strain evidence="2">CGMCC 4.7152</strain>
    </source>
</reference>
<sequence length="190" mass="21045">MARLIHLNGPPGIGKSTLSALYADRNPGTLNLDVDALHRLVGGWQDEEIDTWPVVWSLVRAMAKTHLEGGRDVVLPQYHAKVDEVVELEKLAHQHGAGFREVVLLDDREAAIARFDRRAQESDDPWIRHHHRLIELGGGHVVLAAMYDNLMEVVRQRPGTVVVPSAVGAVQETYELLADALREPVSPEPG</sequence>
<dbReference type="Gene3D" id="3.40.50.300">
    <property type="entry name" value="P-loop containing nucleotide triphosphate hydrolases"/>
    <property type="match status" value="1"/>
</dbReference>
<dbReference type="RefSeq" id="WP_380121570.1">
    <property type="nucleotide sequence ID" value="NZ_JBHSIU010000046.1"/>
</dbReference>
<comment type="caution">
    <text evidence="1">The sequence shown here is derived from an EMBL/GenBank/DDBJ whole genome shotgun (WGS) entry which is preliminary data.</text>
</comment>
<evidence type="ECO:0000313" key="2">
    <source>
        <dbReference type="Proteomes" id="UP001595912"/>
    </source>
</evidence>
<dbReference type="Pfam" id="PF13671">
    <property type="entry name" value="AAA_33"/>
    <property type="match status" value="1"/>
</dbReference>
<dbReference type="Proteomes" id="UP001595912">
    <property type="component" value="Unassembled WGS sequence"/>
</dbReference>
<dbReference type="EMBL" id="JBHSIU010000046">
    <property type="protein sequence ID" value="MFC5002971.1"/>
    <property type="molecule type" value="Genomic_DNA"/>
</dbReference>
<proteinExistence type="predicted"/>
<organism evidence="1 2">
    <name type="scientific">Dactylosporangium cerinum</name>
    <dbReference type="NCBI Taxonomy" id="1434730"/>
    <lineage>
        <taxon>Bacteria</taxon>
        <taxon>Bacillati</taxon>
        <taxon>Actinomycetota</taxon>
        <taxon>Actinomycetes</taxon>
        <taxon>Micromonosporales</taxon>
        <taxon>Micromonosporaceae</taxon>
        <taxon>Dactylosporangium</taxon>
    </lineage>
</organism>
<evidence type="ECO:0000313" key="1">
    <source>
        <dbReference type="EMBL" id="MFC5002971.1"/>
    </source>
</evidence>
<dbReference type="SUPFAM" id="SSF52540">
    <property type="entry name" value="P-loop containing nucleoside triphosphate hydrolases"/>
    <property type="match status" value="1"/>
</dbReference>
<gene>
    <name evidence="1" type="ORF">ACFPIJ_34715</name>
</gene>